<feature type="signal peptide" evidence="2">
    <location>
        <begin position="1"/>
        <end position="24"/>
    </location>
</feature>
<dbReference type="SUPFAM" id="SSF69322">
    <property type="entry name" value="Tricorn protease domain 2"/>
    <property type="match status" value="1"/>
</dbReference>
<feature type="chain" id="PRO_5032778893" evidence="2">
    <location>
        <begin position="25"/>
        <end position="470"/>
    </location>
</feature>
<evidence type="ECO:0000256" key="2">
    <source>
        <dbReference type="SAM" id="SignalP"/>
    </source>
</evidence>
<evidence type="ECO:0000313" key="3">
    <source>
        <dbReference type="EMBL" id="KAG2488823.1"/>
    </source>
</evidence>
<sequence length="470" mass="49087">MSRPNMAPAAAGALVLLLALGASAQYVGPATQRVAGRARLFVADNSPAAPAIVVIDLPSFNVSQRIQTPGTTSSLGVSQEQAHLGVFRNRDNDQQTLTIVSTGIRPPYPVGGVRLPNPAPLADGELGAMRPALLAKSFIFVNGSDGIGGVEGGRQLTYHSGWKRYMAYAENHGHIFLYRSDHLHGATAFKPTHTFKIPVGHFHVLPYGNHIVAPHTGTQMAYILDAKGKTVRSYACAACHGASVYVPSESGKVAVFGCNGTVLVVKGTSATGIHVPAFPPRVGSFTNGVPGVFWSASSSQAFFWRTDVRSDTPTVTSVPHRGAAIRMLALPGGLGHFAALHLDGSLVLYDGDTGAADASIELRAQGFANMTAPSLQSEADGSAIYVAVSSLRAPAPALAVSSLGEIHRIAVTHTEGEGEGDHDHAEGEPHHDEEGSVALVLESSLTVGGFPTSMTLAYMPGVVKNPDHSH</sequence>
<keyword evidence="4" id="KW-1185">Reference proteome</keyword>
<accession>A0A835XRC6</accession>
<dbReference type="AlphaFoldDB" id="A0A835XRC6"/>
<protein>
    <submittedName>
        <fullName evidence="3">Uncharacterized protein</fullName>
    </submittedName>
</protein>
<name>A0A835XRC6_9CHLO</name>
<dbReference type="EMBL" id="JAEHOE010000079">
    <property type="protein sequence ID" value="KAG2488823.1"/>
    <property type="molecule type" value="Genomic_DNA"/>
</dbReference>
<feature type="compositionally biased region" description="Basic and acidic residues" evidence="1">
    <location>
        <begin position="415"/>
        <end position="434"/>
    </location>
</feature>
<dbReference type="Proteomes" id="UP000612055">
    <property type="component" value="Unassembled WGS sequence"/>
</dbReference>
<keyword evidence="2" id="KW-0732">Signal</keyword>
<organism evidence="3 4">
    <name type="scientific">Edaphochlamys debaryana</name>
    <dbReference type="NCBI Taxonomy" id="47281"/>
    <lineage>
        <taxon>Eukaryota</taxon>
        <taxon>Viridiplantae</taxon>
        <taxon>Chlorophyta</taxon>
        <taxon>core chlorophytes</taxon>
        <taxon>Chlorophyceae</taxon>
        <taxon>CS clade</taxon>
        <taxon>Chlamydomonadales</taxon>
        <taxon>Chlamydomonadales incertae sedis</taxon>
        <taxon>Edaphochlamys</taxon>
    </lineage>
</organism>
<reference evidence="3" key="1">
    <citation type="journal article" date="2020" name="bioRxiv">
        <title>Comparative genomics of Chlamydomonas.</title>
        <authorList>
            <person name="Craig R.J."/>
            <person name="Hasan A.R."/>
            <person name="Ness R.W."/>
            <person name="Keightley P.D."/>
        </authorList>
    </citation>
    <scope>NUCLEOTIDE SEQUENCE</scope>
    <source>
        <strain evidence="3">CCAP 11/70</strain>
    </source>
</reference>
<comment type="caution">
    <text evidence="3">The sequence shown here is derived from an EMBL/GenBank/DDBJ whole genome shotgun (WGS) entry which is preliminary data.</text>
</comment>
<evidence type="ECO:0000256" key="1">
    <source>
        <dbReference type="SAM" id="MobiDB-lite"/>
    </source>
</evidence>
<dbReference type="OrthoDB" id="534702at2759"/>
<proteinExistence type="predicted"/>
<gene>
    <name evidence="3" type="ORF">HYH03_012622</name>
</gene>
<feature type="region of interest" description="Disordered" evidence="1">
    <location>
        <begin position="415"/>
        <end position="436"/>
    </location>
</feature>
<evidence type="ECO:0000313" key="4">
    <source>
        <dbReference type="Proteomes" id="UP000612055"/>
    </source>
</evidence>